<keyword evidence="4" id="KW-1185">Reference proteome</keyword>
<comment type="caution">
    <text evidence="3">The sequence shown here is derived from an EMBL/GenBank/DDBJ whole genome shotgun (WGS) entry which is preliminary data.</text>
</comment>
<dbReference type="RefSeq" id="WP_260190607.1">
    <property type="nucleotide sequence ID" value="NZ_JAFFZE010000009.1"/>
</dbReference>
<sequence length="516" mass="54496">MRVTHRRRSAAVPGILLGLALIAACTPSVASPQGGGGPTIDVVPGAEASPSADPKQDTAEASEPEPVALGTARGRHSGGTVAAGGGDAPYNYAPTLLLDGGRYRMWWCSQLGIANPPGDDILLAESSRIGGGFRGPDGKAATPVFSGRPGAFDGMHTCDPSVIRVGGTYFMYYTGAAGDHAHGNAIGLATSPDGRVWTRANGGQPIVRSARHVDNGNTYGAGQPAALYLAGHFYLLFTDTTGEYTGHNGAGQFVLRSPDPNFRTDVQALGSNGFEDVADTGARLRSVVDAFSADWMWVDSLAAFAIAHETSKGTTITFWDLNFQYQPYEPLLVPGAWAEGPGLVRRPDGHAPGSLEDPCGTQPIDLVRATRHGRFGPTNLRHFGLDVVGFDACADEGRALLALDGFAMPSPRRTIDLVVDGALVRIERRSVAEKLALRILDEPVPALADTEPAAHLEPGAEARRLPGHGVGFLIDDRLWQVHSDDVAVLNSSAVYDVSEEEWNAYERGPDLLGPPR</sequence>
<gene>
    <name evidence="3" type="ORF">JT362_08915</name>
</gene>
<dbReference type="InterPro" id="IPR023296">
    <property type="entry name" value="Glyco_hydro_beta-prop_sf"/>
</dbReference>
<dbReference type="Gene3D" id="2.115.10.20">
    <property type="entry name" value="Glycosyl hydrolase domain, family 43"/>
    <property type="match status" value="2"/>
</dbReference>
<dbReference type="SUPFAM" id="SSF75005">
    <property type="entry name" value="Arabinanase/levansucrase/invertase"/>
    <property type="match status" value="1"/>
</dbReference>
<feature type="chain" id="PRO_5045759934" evidence="2">
    <location>
        <begin position="31"/>
        <end position="516"/>
    </location>
</feature>
<dbReference type="Proteomes" id="UP001156441">
    <property type="component" value="Unassembled WGS sequence"/>
</dbReference>
<feature type="signal peptide" evidence="2">
    <location>
        <begin position="1"/>
        <end position="30"/>
    </location>
</feature>
<evidence type="ECO:0000256" key="2">
    <source>
        <dbReference type="SAM" id="SignalP"/>
    </source>
</evidence>
<evidence type="ECO:0000256" key="1">
    <source>
        <dbReference type="SAM" id="MobiDB-lite"/>
    </source>
</evidence>
<name>A0ABT2J626_9PSEU</name>
<evidence type="ECO:0000313" key="4">
    <source>
        <dbReference type="Proteomes" id="UP001156441"/>
    </source>
</evidence>
<keyword evidence="2" id="KW-0732">Signal</keyword>
<dbReference type="EMBL" id="JAFFZE010000009">
    <property type="protein sequence ID" value="MCT2583233.1"/>
    <property type="molecule type" value="Genomic_DNA"/>
</dbReference>
<accession>A0ABT2J626</accession>
<proteinExistence type="predicted"/>
<dbReference type="PROSITE" id="PS51257">
    <property type="entry name" value="PROKAR_LIPOPROTEIN"/>
    <property type="match status" value="1"/>
</dbReference>
<evidence type="ECO:0000313" key="3">
    <source>
        <dbReference type="EMBL" id="MCT2583233.1"/>
    </source>
</evidence>
<reference evidence="3 4" key="1">
    <citation type="submission" date="2021-02" db="EMBL/GenBank/DDBJ databases">
        <title>Actinophytocola xerophila sp. nov., isolated from soil of cotton cropping field.</title>
        <authorList>
            <person name="Huang R."/>
            <person name="Chen X."/>
            <person name="Ge X."/>
            <person name="Liu W."/>
        </authorList>
    </citation>
    <scope>NUCLEOTIDE SEQUENCE [LARGE SCALE GENOMIC DNA]</scope>
    <source>
        <strain evidence="3 4">S1-96</strain>
    </source>
</reference>
<protein>
    <submittedName>
        <fullName evidence="3">Beta-xylosidase</fullName>
    </submittedName>
</protein>
<feature type="region of interest" description="Disordered" evidence="1">
    <location>
        <begin position="33"/>
        <end position="84"/>
    </location>
</feature>
<organism evidence="3 4">
    <name type="scientific">Actinophytocola gossypii</name>
    <dbReference type="NCBI Taxonomy" id="2812003"/>
    <lineage>
        <taxon>Bacteria</taxon>
        <taxon>Bacillati</taxon>
        <taxon>Actinomycetota</taxon>
        <taxon>Actinomycetes</taxon>
        <taxon>Pseudonocardiales</taxon>
        <taxon>Pseudonocardiaceae</taxon>
    </lineage>
</organism>